<dbReference type="PANTHER" id="PTHR28218:SF1">
    <property type="entry name" value="VPS4-ASSOCIATED PROTEIN 1"/>
    <property type="match status" value="1"/>
</dbReference>
<gene>
    <name evidence="2" type="ORF">B0A49_07545</name>
</gene>
<dbReference type="STRING" id="331657.A0A4U0WX40"/>
<reference evidence="2 3" key="1">
    <citation type="submission" date="2017-03" db="EMBL/GenBank/DDBJ databases">
        <title>Genomes of endolithic fungi from Antarctica.</title>
        <authorList>
            <person name="Coleine C."/>
            <person name="Masonjones S."/>
            <person name="Stajich J.E."/>
        </authorList>
    </citation>
    <scope>NUCLEOTIDE SEQUENCE [LARGE SCALE GENOMIC DNA]</scope>
    <source>
        <strain evidence="2 3">CCFEE 5187</strain>
    </source>
</reference>
<sequence>MSLPNDFFYVCLGHLKDRNFCSPVVNDEEVAAKKKREALEREIELVKKEYEEKQKAKAEKRKAKEKDKGKDEEKDKAKESKQKDDDTDKKDEEEKNDKIKALSKEETKSEDGPRIYALHKTFYQKRVERIRSAEIAKRNRERLSNPTAFPSVPSGDP</sequence>
<dbReference type="GO" id="GO:0007034">
    <property type="term" value="P:vacuolar transport"/>
    <property type="evidence" value="ECO:0007669"/>
    <property type="project" value="TreeGrafter"/>
</dbReference>
<dbReference type="Pfam" id="PF08432">
    <property type="entry name" value="Vfa1"/>
    <property type="match status" value="1"/>
</dbReference>
<dbReference type="GO" id="GO:0005768">
    <property type="term" value="C:endosome"/>
    <property type="evidence" value="ECO:0007669"/>
    <property type="project" value="TreeGrafter"/>
</dbReference>
<evidence type="ECO:0000256" key="1">
    <source>
        <dbReference type="SAM" id="MobiDB-lite"/>
    </source>
</evidence>
<dbReference type="OrthoDB" id="2158714at2759"/>
<organism evidence="2 3">
    <name type="scientific">Cryomyces minteri</name>
    <dbReference type="NCBI Taxonomy" id="331657"/>
    <lineage>
        <taxon>Eukaryota</taxon>
        <taxon>Fungi</taxon>
        <taxon>Dikarya</taxon>
        <taxon>Ascomycota</taxon>
        <taxon>Pezizomycotina</taxon>
        <taxon>Dothideomycetes</taxon>
        <taxon>Dothideomycetes incertae sedis</taxon>
        <taxon>Cryomyces</taxon>
    </lineage>
</organism>
<keyword evidence="3" id="KW-1185">Reference proteome</keyword>
<name>A0A4U0WX40_9PEZI</name>
<accession>A0A4U0WX40</accession>
<dbReference type="AlphaFoldDB" id="A0A4U0WX40"/>
<dbReference type="Proteomes" id="UP000308768">
    <property type="component" value="Unassembled WGS sequence"/>
</dbReference>
<evidence type="ECO:0000313" key="2">
    <source>
        <dbReference type="EMBL" id="TKA67951.1"/>
    </source>
</evidence>
<dbReference type="InterPro" id="IPR013640">
    <property type="entry name" value="Vfa1"/>
</dbReference>
<proteinExistence type="predicted"/>
<comment type="caution">
    <text evidence="2">The sequence shown here is derived from an EMBL/GenBank/DDBJ whole genome shotgun (WGS) entry which is preliminary data.</text>
</comment>
<protein>
    <recommendedName>
        <fullName evidence="4">DUF1742-domain-containing protein</fullName>
    </recommendedName>
</protein>
<feature type="region of interest" description="Disordered" evidence="1">
    <location>
        <begin position="135"/>
        <end position="157"/>
    </location>
</feature>
<evidence type="ECO:0000313" key="3">
    <source>
        <dbReference type="Proteomes" id="UP000308768"/>
    </source>
</evidence>
<dbReference type="EMBL" id="NAJN01000862">
    <property type="protein sequence ID" value="TKA67951.1"/>
    <property type="molecule type" value="Genomic_DNA"/>
</dbReference>
<evidence type="ECO:0008006" key="4">
    <source>
        <dbReference type="Google" id="ProtNLM"/>
    </source>
</evidence>
<feature type="compositionally biased region" description="Basic and acidic residues" evidence="1">
    <location>
        <begin position="50"/>
        <end position="113"/>
    </location>
</feature>
<feature type="region of interest" description="Disordered" evidence="1">
    <location>
        <begin position="50"/>
        <end position="122"/>
    </location>
</feature>
<dbReference type="PANTHER" id="PTHR28218">
    <property type="entry name" value="VPS4-ASSOCIATED PROTEIN 1"/>
    <property type="match status" value="1"/>
</dbReference>